<feature type="compositionally biased region" description="Acidic residues" evidence="1">
    <location>
        <begin position="168"/>
        <end position="181"/>
    </location>
</feature>
<evidence type="ECO:0000313" key="3">
    <source>
        <dbReference type="Proteomes" id="UP000250235"/>
    </source>
</evidence>
<reference evidence="2 3" key="1">
    <citation type="journal article" date="2015" name="Proc. Natl. Acad. Sci. U.S.A.">
        <title>The resurrection genome of Boea hygrometrica: A blueprint for survival of dehydration.</title>
        <authorList>
            <person name="Xiao L."/>
            <person name="Yang G."/>
            <person name="Zhang L."/>
            <person name="Yang X."/>
            <person name="Zhao S."/>
            <person name="Ji Z."/>
            <person name="Zhou Q."/>
            <person name="Hu M."/>
            <person name="Wang Y."/>
            <person name="Chen M."/>
            <person name="Xu Y."/>
            <person name="Jin H."/>
            <person name="Xiao X."/>
            <person name="Hu G."/>
            <person name="Bao F."/>
            <person name="Hu Y."/>
            <person name="Wan P."/>
            <person name="Li L."/>
            <person name="Deng X."/>
            <person name="Kuang T."/>
            <person name="Xiang C."/>
            <person name="Zhu J.K."/>
            <person name="Oliver M.J."/>
            <person name="He Y."/>
        </authorList>
    </citation>
    <scope>NUCLEOTIDE SEQUENCE [LARGE SCALE GENOMIC DNA]</scope>
    <source>
        <strain evidence="3">cv. XS01</strain>
    </source>
</reference>
<evidence type="ECO:0000256" key="1">
    <source>
        <dbReference type="SAM" id="MobiDB-lite"/>
    </source>
</evidence>
<name>A0A2Z7BT37_9LAMI</name>
<feature type="region of interest" description="Disordered" evidence="1">
    <location>
        <begin position="168"/>
        <end position="193"/>
    </location>
</feature>
<dbReference type="AlphaFoldDB" id="A0A2Z7BT37"/>
<gene>
    <name evidence="2" type="ORF">F511_16261</name>
</gene>
<accession>A0A2Z7BT37</accession>
<protein>
    <submittedName>
        <fullName evidence="2">Uncharacterized protein</fullName>
    </submittedName>
</protein>
<dbReference type="Proteomes" id="UP000250235">
    <property type="component" value="Unassembled WGS sequence"/>
</dbReference>
<dbReference type="EMBL" id="KV002504">
    <property type="protein sequence ID" value="KZV37721.1"/>
    <property type="molecule type" value="Genomic_DNA"/>
</dbReference>
<sequence length="193" mass="21721">MSPYVPRTRAAAALRVKQIALDNQDRTIRRLRAQLATERRGLAATKKELEETQVALEASHKVIAGLTEIGLSMSKKIEKMKVKKQQVRANHVECHQKFQARIHEAEDSMQAQHLIIEALVDEKDSLIQTIHGLQEANNAPAPFDVSDNSLLLLATTPLIALHRINEWEEEPEEEPEEEEIGDIPLGEGEIDDE</sequence>
<proteinExistence type="predicted"/>
<keyword evidence="3" id="KW-1185">Reference proteome</keyword>
<evidence type="ECO:0000313" key="2">
    <source>
        <dbReference type="EMBL" id="KZV37721.1"/>
    </source>
</evidence>
<organism evidence="2 3">
    <name type="scientific">Dorcoceras hygrometricum</name>
    <dbReference type="NCBI Taxonomy" id="472368"/>
    <lineage>
        <taxon>Eukaryota</taxon>
        <taxon>Viridiplantae</taxon>
        <taxon>Streptophyta</taxon>
        <taxon>Embryophyta</taxon>
        <taxon>Tracheophyta</taxon>
        <taxon>Spermatophyta</taxon>
        <taxon>Magnoliopsida</taxon>
        <taxon>eudicotyledons</taxon>
        <taxon>Gunneridae</taxon>
        <taxon>Pentapetalae</taxon>
        <taxon>asterids</taxon>
        <taxon>lamiids</taxon>
        <taxon>Lamiales</taxon>
        <taxon>Gesneriaceae</taxon>
        <taxon>Didymocarpoideae</taxon>
        <taxon>Trichosporeae</taxon>
        <taxon>Loxocarpinae</taxon>
        <taxon>Dorcoceras</taxon>
    </lineage>
</organism>